<proteinExistence type="predicted"/>
<dbReference type="PANTHER" id="PTHR44750:SF1">
    <property type="entry name" value="GLUTATHIONE S-TRANSFERASE T1-RELATED"/>
    <property type="match status" value="1"/>
</dbReference>
<gene>
    <name evidence="2" type="primary">GST</name>
    <name evidence="2" type="ORF">TSPGSL018_21313</name>
</gene>
<dbReference type="Gene3D" id="1.20.1050.10">
    <property type="match status" value="1"/>
</dbReference>
<dbReference type="SUPFAM" id="SSF47616">
    <property type="entry name" value="GST C-terminal domain-like"/>
    <property type="match status" value="1"/>
</dbReference>
<reference evidence="2" key="1">
    <citation type="submission" date="2014-05" db="EMBL/GenBank/DDBJ databases">
        <title>The transcriptome of the halophilic microalga Tetraselmis sp. GSL018 isolated from the Great Salt Lake, Utah.</title>
        <authorList>
            <person name="Jinkerson R.E."/>
            <person name="D'Adamo S."/>
            <person name="Posewitz M.C."/>
        </authorList>
    </citation>
    <scope>NUCLEOTIDE SEQUENCE</scope>
    <source>
        <strain evidence="2">GSL018</strain>
    </source>
</reference>
<keyword evidence="2" id="KW-0808">Transferase</keyword>
<dbReference type="InterPro" id="IPR036282">
    <property type="entry name" value="Glutathione-S-Trfase_C_sf"/>
</dbReference>
<accession>A0A061QRA3</accession>
<dbReference type="EMBL" id="GBEZ01023746">
    <property type="protein sequence ID" value="JAC63167.1"/>
    <property type="molecule type" value="Transcribed_RNA"/>
</dbReference>
<dbReference type="GO" id="GO:0016740">
    <property type="term" value="F:transferase activity"/>
    <property type="evidence" value="ECO:0007669"/>
    <property type="project" value="UniProtKB-KW"/>
</dbReference>
<evidence type="ECO:0000259" key="1">
    <source>
        <dbReference type="Pfam" id="PF00043"/>
    </source>
</evidence>
<sequence>MEDIWLRESAFLAGNQMSIADLFALSELEQLTLLDGTAGGPTMSAILEPFPRVKQYLSRMKEDLAPHFGAVFRTLYASARAPATRPRL</sequence>
<organism evidence="2">
    <name type="scientific">Tetraselmis sp. GSL018</name>
    <dbReference type="NCBI Taxonomy" id="582737"/>
    <lineage>
        <taxon>Eukaryota</taxon>
        <taxon>Viridiplantae</taxon>
        <taxon>Chlorophyta</taxon>
        <taxon>core chlorophytes</taxon>
        <taxon>Chlorodendrophyceae</taxon>
        <taxon>Chlorodendrales</taxon>
        <taxon>Chlorodendraceae</taxon>
        <taxon>Tetraselmis</taxon>
    </lineage>
</organism>
<evidence type="ECO:0000313" key="2">
    <source>
        <dbReference type="EMBL" id="JAC63167.1"/>
    </source>
</evidence>
<dbReference type="AlphaFoldDB" id="A0A061QRA3"/>
<feature type="domain" description="Glutathione S-transferase C-terminal" evidence="1">
    <location>
        <begin position="5"/>
        <end position="60"/>
    </location>
</feature>
<dbReference type="PANTHER" id="PTHR44750">
    <property type="entry name" value="GLUTATHIONE S-TRANSFERASE T1-RELATED"/>
    <property type="match status" value="1"/>
</dbReference>
<dbReference type="InterPro" id="IPR043377">
    <property type="entry name" value="GSTT1/2/3"/>
</dbReference>
<protein>
    <submittedName>
        <fullName evidence="2">Glutathione S-transferase</fullName>
    </submittedName>
</protein>
<name>A0A061QRA3_9CHLO</name>
<dbReference type="InterPro" id="IPR004046">
    <property type="entry name" value="GST_C"/>
</dbReference>
<dbReference type="Pfam" id="PF00043">
    <property type="entry name" value="GST_C"/>
    <property type="match status" value="1"/>
</dbReference>